<evidence type="ECO:0000256" key="1">
    <source>
        <dbReference type="ARBA" id="ARBA00005495"/>
    </source>
</evidence>
<accession>A0A344PIP5</accession>
<reference evidence="6" key="1">
    <citation type="submission" date="2018-07" db="EMBL/GenBank/DDBJ databases">
        <title>Genome sequencing of Paracoccus sp. SC2-6.</title>
        <authorList>
            <person name="Heo J."/>
            <person name="Kim S.-J."/>
            <person name="Kwon S.-W."/>
        </authorList>
    </citation>
    <scope>NUCLEOTIDE SEQUENCE [LARGE SCALE GENOMIC DNA]</scope>
    <source>
        <strain evidence="6">SC2-6</strain>
    </source>
</reference>
<dbReference type="Gene3D" id="3.90.1590.10">
    <property type="entry name" value="glutathione-dependent formaldehyde- activating enzyme (gfa)"/>
    <property type="match status" value="1"/>
</dbReference>
<dbReference type="InterPro" id="IPR006913">
    <property type="entry name" value="CENP-V/GFA"/>
</dbReference>
<dbReference type="OrthoDB" id="9807246at2"/>
<protein>
    <submittedName>
        <fullName evidence="5">GFA family protein</fullName>
    </submittedName>
</protein>
<evidence type="ECO:0000256" key="2">
    <source>
        <dbReference type="ARBA" id="ARBA00022723"/>
    </source>
</evidence>
<comment type="similarity">
    <text evidence="1">Belongs to the Gfa family.</text>
</comment>
<organism evidence="5 6">
    <name type="scientific">Paracoccus suum</name>
    <dbReference type="NCBI Taxonomy" id="2259340"/>
    <lineage>
        <taxon>Bacteria</taxon>
        <taxon>Pseudomonadati</taxon>
        <taxon>Pseudomonadota</taxon>
        <taxon>Alphaproteobacteria</taxon>
        <taxon>Rhodobacterales</taxon>
        <taxon>Paracoccaceae</taxon>
        <taxon>Paracoccus</taxon>
    </lineage>
</organism>
<keyword evidence="6" id="KW-1185">Reference proteome</keyword>
<proteinExistence type="inferred from homology"/>
<evidence type="ECO:0000256" key="3">
    <source>
        <dbReference type="ARBA" id="ARBA00022833"/>
    </source>
</evidence>
<name>A0A344PIP5_9RHOB</name>
<feature type="domain" description="CENP-V/GFA" evidence="4">
    <location>
        <begin position="5"/>
        <end position="115"/>
    </location>
</feature>
<dbReference type="GO" id="GO:0046872">
    <property type="term" value="F:metal ion binding"/>
    <property type="evidence" value="ECO:0007669"/>
    <property type="project" value="UniProtKB-KW"/>
</dbReference>
<evidence type="ECO:0000313" key="5">
    <source>
        <dbReference type="EMBL" id="AXC49250.1"/>
    </source>
</evidence>
<dbReference type="Pfam" id="PF04828">
    <property type="entry name" value="GFA"/>
    <property type="match status" value="1"/>
</dbReference>
<gene>
    <name evidence="5" type="ORF">DRW48_05740</name>
</gene>
<evidence type="ECO:0000313" key="6">
    <source>
        <dbReference type="Proteomes" id="UP000252023"/>
    </source>
</evidence>
<dbReference type="Proteomes" id="UP000252023">
    <property type="component" value="Chromosome"/>
</dbReference>
<dbReference type="InterPro" id="IPR011057">
    <property type="entry name" value="Mss4-like_sf"/>
</dbReference>
<dbReference type="PROSITE" id="PS51891">
    <property type="entry name" value="CENP_V_GFA"/>
    <property type="match status" value="1"/>
</dbReference>
<keyword evidence="2" id="KW-0479">Metal-binding</keyword>
<dbReference type="RefSeq" id="WP_114075569.1">
    <property type="nucleotide sequence ID" value="NZ_CP030918.1"/>
</dbReference>
<keyword evidence="3" id="KW-0862">Zinc</keyword>
<dbReference type="EMBL" id="CP030918">
    <property type="protein sequence ID" value="AXC49250.1"/>
    <property type="molecule type" value="Genomic_DNA"/>
</dbReference>
<evidence type="ECO:0000259" key="4">
    <source>
        <dbReference type="PROSITE" id="PS51891"/>
    </source>
</evidence>
<dbReference type="KEGG" id="pars:DRW48_05740"/>
<dbReference type="AlphaFoldDB" id="A0A344PIP5"/>
<dbReference type="SUPFAM" id="SSF51316">
    <property type="entry name" value="Mss4-like"/>
    <property type="match status" value="1"/>
</dbReference>
<dbReference type="GO" id="GO:0016846">
    <property type="term" value="F:carbon-sulfur lyase activity"/>
    <property type="evidence" value="ECO:0007669"/>
    <property type="project" value="InterPro"/>
</dbReference>
<sequence>MSHLVQGGCLCGAVRFSGRLPTRDLAVCWCSQCMRQNSGPLISTNQAQDVTMTGDVATYRASDHASRGFCAACGSTLFWQEDGEAPSFAHGALDDRSGFRIVRFLHVDGRPDAYDIEANP</sequence>